<dbReference type="STRING" id="84531.LA76x_3561"/>
<proteinExistence type="predicted"/>
<evidence type="ECO:0000313" key="2">
    <source>
        <dbReference type="EMBL" id="ALN81683.1"/>
    </source>
</evidence>
<evidence type="ECO:0000313" key="3">
    <source>
        <dbReference type="Proteomes" id="UP000060787"/>
    </source>
</evidence>
<dbReference type="EMBL" id="CP011129">
    <property type="protein sequence ID" value="ALN81683.1"/>
    <property type="molecule type" value="Genomic_DNA"/>
</dbReference>
<dbReference type="PANTHER" id="PTHR45947:SF3">
    <property type="entry name" value="SULFOQUINOVOSYL TRANSFERASE SQD2"/>
    <property type="match status" value="1"/>
</dbReference>
<accession>A0A0S2FDU1</accession>
<keyword evidence="2" id="KW-0808">Transferase</keyword>
<dbReference type="Pfam" id="PF13692">
    <property type="entry name" value="Glyco_trans_1_4"/>
    <property type="match status" value="1"/>
</dbReference>
<evidence type="ECO:0000259" key="1">
    <source>
        <dbReference type="Pfam" id="PF13439"/>
    </source>
</evidence>
<protein>
    <submittedName>
        <fullName evidence="2">Glycosyl transferases group 1 family protein</fullName>
    </submittedName>
</protein>
<dbReference type="Pfam" id="PF13439">
    <property type="entry name" value="Glyco_transf_4"/>
    <property type="match status" value="1"/>
</dbReference>
<dbReference type="InterPro" id="IPR050194">
    <property type="entry name" value="Glycosyltransferase_grp1"/>
</dbReference>
<dbReference type="GO" id="GO:0016757">
    <property type="term" value="F:glycosyltransferase activity"/>
    <property type="evidence" value="ECO:0007669"/>
    <property type="project" value="UniProtKB-ARBA"/>
</dbReference>
<organism evidence="2 3">
    <name type="scientific">Lysobacter antibioticus</name>
    <dbReference type="NCBI Taxonomy" id="84531"/>
    <lineage>
        <taxon>Bacteria</taxon>
        <taxon>Pseudomonadati</taxon>
        <taxon>Pseudomonadota</taxon>
        <taxon>Gammaproteobacteria</taxon>
        <taxon>Lysobacterales</taxon>
        <taxon>Lysobacteraceae</taxon>
        <taxon>Lysobacter</taxon>
    </lineage>
</organism>
<dbReference type="KEGG" id="lab:LA76x_3561"/>
<dbReference type="eggNOG" id="COG0438">
    <property type="taxonomic scope" value="Bacteria"/>
</dbReference>
<dbReference type="RefSeq" id="WP_057918652.1">
    <property type="nucleotide sequence ID" value="NZ_CP011129.1"/>
</dbReference>
<feature type="domain" description="Glycosyltransferase subfamily 4-like N-terminal" evidence="1">
    <location>
        <begin position="14"/>
        <end position="178"/>
    </location>
</feature>
<dbReference type="PANTHER" id="PTHR45947">
    <property type="entry name" value="SULFOQUINOVOSYL TRANSFERASE SQD2"/>
    <property type="match status" value="1"/>
</dbReference>
<dbReference type="CDD" id="cd03814">
    <property type="entry name" value="GT4-like"/>
    <property type="match status" value="1"/>
</dbReference>
<keyword evidence="3" id="KW-1185">Reference proteome</keyword>
<dbReference type="PATRIC" id="fig|84531.8.peg.3578"/>
<name>A0A0S2FDU1_LYSAN</name>
<sequence length="394" mass="43375">MRYAIVTETYPPEINGVALTVQGLEQGLRARGHEVGLVRPRQHCEAQDGAAHELLVKGLPLPRYPGLRFGLPCAARLTQAWSAHRPDAVYVATEGPLGWSALRAARRLRIPAATGFHTRFDEYMRDYGAPFLAGTALRWMRRFHNGADATLVPTRELVEFLRSQGFEDVVRLPRAVDTVLFDPSRRRAELRREWGLDESGLAAIYVGRIAAEKNLELAVRAFRSLQQMRPEARFVWVGDGPAREKLQRDNPDFIFCGLKRGATLAEHFASGDLFLFPSHSETFGNVTLEAMASGVPTVAFDYGAAHEHLRDGVHGAAIADGDDAGFVAAAVRIGSEDALRAGMSRAGREAISGLRPEQVAADFDALLHGLADRNPHNRATRRINDESKSTQEVV</sequence>
<dbReference type="Gene3D" id="3.40.50.2000">
    <property type="entry name" value="Glycogen Phosphorylase B"/>
    <property type="match status" value="2"/>
</dbReference>
<reference evidence="2 3" key="1">
    <citation type="journal article" date="2015" name="BMC Genomics">
        <title>Comparative genomics and metabolic profiling of the genus Lysobacter.</title>
        <authorList>
            <person name="de Bruijn I."/>
            <person name="Cheng X."/>
            <person name="de Jager V."/>
            <person name="Exposito R.G."/>
            <person name="Watrous J."/>
            <person name="Patel N."/>
            <person name="Postma J."/>
            <person name="Dorrestein P.C."/>
            <person name="Kobayashi D."/>
            <person name="Raaijmakers J.M."/>
        </authorList>
    </citation>
    <scope>NUCLEOTIDE SEQUENCE [LARGE SCALE GENOMIC DNA]</scope>
    <source>
        <strain evidence="2 3">76</strain>
    </source>
</reference>
<dbReference type="AlphaFoldDB" id="A0A0S2FDU1"/>
<gene>
    <name evidence="2" type="ORF">LA76x_3561</name>
</gene>
<dbReference type="InterPro" id="IPR028098">
    <property type="entry name" value="Glyco_trans_4-like_N"/>
</dbReference>
<dbReference type="Proteomes" id="UP000060787">
    <property type="component" value="Chromosome"/>
</dbReference>
<dbReference type="SUPFAM" id="SSF53756">
    <property type="entry name" value="UDP-Glycosyltransferase/glycogen phosphorylase"/>
    <property type="match status" value="1"/>
</dbReference>